<keyword evidence="1" id="KW-0808">Transferase</keyword>
<proteinExistence type="predicted"/>
<evidence type="ECO:0000313" key="1">
    <source>
        <dbReference type="EMBL" id="RXN20374.1"/>
    </source>
</evidence>
<organism evidence="1 2">
    <name type="scientific">Labeo rohita</name>
    <name type="common">Indian major carp</name>
    <name type="synonym">Cyprinus rohita</name>
    <dbReference type="NCBI Taxonomy" id="84645"/>
    <lineage>
        <taxon>Eukaryota</taxon>
        <taxon>Metazoa</taxon>
        <taxon>Chordata</taxon>
        <taxon>Craniata</taxon>
        <taxon>Vertebrata</taxon>
        <taxon>Euteleostomi</taxon>
        <taxon>Actinopterygii</taxon>
        <taxon>Neopterygii</taxon>
        <taxon>Teleostei</taxon>
        <taxon>Ostariophysi</taxon>
        <taxon>Cypriniformes</taxon>
        <taxon>Cyprinidae</taxon>
        <taxon>Labeoninae</taxon>
        <taxon>Labeonini</taxon>
        <taxon>Labeo</taxon>
    </lineage>
</organism>
<dbReference type="GO" id="GO:0008168">
    <property type="term" value="F:methyltransferase activity"/>
    <property type="evidence" value="ECO:0007669"/>
    <property type="project" value="UniProtKB-KW"/>
</dbReference>
<dbReference type="Proteomes" id="UP000290572">
    <property type="component" value="Unassembled WGS sequence"/>
</dbReference>
<accession>A0A498MLX9</accession>
<name>A0A498MLX9_LABRO</name>
<keyword evidence="1" id="KW-0489">Methyltransferase</keyword>
<dbReference type="SUPFAM" id="SSF82199">
    <property type="entry name" value="SET domain"/>
    <property type="match status" value="1"/>
</dbReference>
<protein>
    <submittedName>
        <fullName evidence="1">N-lysine methyltransferase SETD8-A</fullName>
    </submittedName>
</protein>
<reference evidence="1 2" key="1">
    <citation type="submission" date="2018-03" db="EMBL/GenBank/DDBJ databases">
        <title>Draft genome sequence of Rohu Carp (Labeo rohita).</title>
        <authorList>
            <person name="Das P."/>
            <person name="Kushwaha B."/>
            <person name="Joshi C.G."/>
            <person name="Kumar D."/>
            <person name="Nagpure N.S."/>
            <person name="Sahoo L."/>
            <person name="Das S.P."/>
            <person name="Bit A."/>
            <person name="Patnaik S."/>
            <person name="Meher P.K."/>
            <person name="Jayasankar P."/>
            <person name="Koringa P.G."/>
            <person name="Patel N.V."/>
            <person name="Hinsu A.T."/>
            <person name="Kumar R."/>
            <person name="Pandey M."/>
            <person name="Agarwal S."/>
            <person name="Srivastava S."/>
            <person name="Singh M."/>
            <person name="Iquebal M.A."/>
            <person name="Jaiswal S."/>
            <person name="Angadi U.B."/>
            <person name="Kumar N."/>
            <person name="Raza M."/>
            <person name="Shah T.M."/>
            <person name="Rai A."/>
            <person name="Jena J.K."/>
        </authorList>
    </citation>
    <scope>NUCLEOTIDE SEQUENCE [LARGE SCALE GENOMIC DNA]</scope>
    <source>
        <strain evidence="1">DASCIFA01</strain>
        <tissue evidence="1">Testis</tissue>
    </source>
</reference>
<comment type="caution">
    <text evidence="1">The sequence shown here is derived from an EMBL/GenBank/DDBJ whole genome shotgun (WGS) entry which is preliminary data.</text>
</comment>
<dbReference type="InterPro" id="IPR046341">
    <property type="entry name" value="SET_dom_sf"/>
</dbReference>
<keyword evidence="2" id="KW-1185">Reference proteome</keyword>
<gene>
    <name evidence="1" type="ORF">ROHU_024924</name>
</gene>
<sequence length="143" mass="16354">MSTQENHSRSGQHRDVPVRILLEKLATREHKRGSVHPHADGTRAMLKRTKRIRPEDDARTFILSSKDKPGFVEQFVDCNKVRGNVKLVLFFNVIPLCYYPESSSSPLVDYKGSRGVFVTQPVEVGAFVFEYRGKLITAEERLH</sequence>
<dbReference type="GO" id="GO:0032259">
    <property type="term" value="P:methylation"/>
    <property type="evidence" value="ECO:0007669"/>
    <property type="project" value="UniProtKB-KW"/>
</dbReference>
<dbReference type="EMBL" id="QBIY01012644">
    <property type="protein sequence ID" value="RXN20374.1"/>
    <property type="molecule type" value="Genomic_DNA"/>
</dbReference>
<dbReference type="AlphaFoldDB" id="A0A498MLX9"/>
<evidence type="ECO:0000313" key="2">
    <source>
        <dbReference type="Proteomes" id="UP000290572"/>
    </source>
</evidence>